<dbReference type="PATRIC" id="fig|49338.4.peg.3258"/>
<reference evidence="2" key="1">
    <citation type="submission" date="2014-07" db="EMBL/GenBank/DDBJ databases">
        <authorList>
            <person name="Hornung V.Bastian."/>
        </authorList>
    </citation>
    <scope>NUCLEOTIDE SEQUENCE</scope>
    <source>
        <strain evidence="2">PCE-S</strain>
    </source>
</reference>
<dbReference type="EMBL" id="LK996017">
    <property type="protein sequence ID" value="CDX02913.1"/>
    <property type="molecule type" value="Genomic_DNA"/>
</dbReference>
<feature type="region of interest" description="Disordered" evidence="1">
    <location>
        <begin position="669"/>
        <end position="688"/>
    </location>
</feature>
<dbReference type="RefSeq" id="WP_005816134.1">
    <property type="nucleotide sequence ID" value="NZ_CABKQQ010000059.1"/>
</dbReference>
<sequence>MLAESIIRIGRPIKNSDMPCREKIRLLTDVSSENCKNFFRHVFLIEIAGKETGFQLIEMGNKTVGEKKETFKVDEKRNVSFPVFYPNGGNALHAQGIYPLPCYLMYDPHIKALKDKEAFKKEFLLSRLGKTLFYRDKTAKERAALADRIAELLASREAGLVREEKQLGVMMIFDQDLPMFHKHKERTDNAHSLWIAESPLTPGAHLHLDGEEVLKGISRAKFDEAAELGREEKAISTLTNRQADEVVSIYNKSWLWLSPTWEAPRSIYWQEDQWTKGIKVDEESYTAYLYGVQFLKEIQVPIASAILKEMFAPITNVEAKNMMSIDSFEAIYGIPLVLPLLDGDSRQSFAKYRKLLKKSSEKQRDGDLQLKVLVGIDRIVPEMEDDHRLTLLYYSGDLSRGNMHIRAVIEDVIPSVAGRVEKLVNRLNTGETARIQEALGMKEQPVYRAQSLPALLANAYGPGYVWESLRGVLHKEPLRLERLYRATARKLNEAANKEERGQMLQELVFHYSFLYFFKHYHEQIIGIEKGVKSLADWDEFKTLYGQGKLEPGHLGEAEQLGFAAGLLLKQFANSYYQKTGKDFIKQRVMKFGSKLTPEMVWKNGLLRCEELAQQWSMNLGSNFRPVLAQTLLGFLAKEQELIREKDIFMTAFWSGYLLYKKNDEDSISADQDKAEAEGKDGGEEHEKR</sequence>
<protein>
    <submittedName>
        <fullName evidence="2">Uncharacterized protein</fullName>
    </submittedName>
</protein>
<proteinExistence type="predicted"/>
<gene>
    <name evidence="2" type="ORF">DPCES_3026</name>
</gene>
<evidence type="ECO:0000313" key="2">
    <source>
        <dbReference type="EMBL" id="CDX02913.1"/>
    </source>
</evidence>
<dbReference type="AlphaFoldDB" id="A0A098B246"/>
<evidence type="ECO:0000256" key="1">
    <source>
        <dbReference type="SAM" id="MobiDB-lite"/>
    </source>
</evidence>
<accession>A0A098B246</accession>
<name>A0A098B246_DESHA</name>
<organism evidence="2">
    <name type="scientific">Desulfitobacterium hafniense</name>
    <name type="common">Desulfitobacterium frappieri</name>
    <dbReference type="NCBI Taxonomy" id="49338"/>
    <lineage>
        <taxon>Bacteria</taxon>
        <taxon>Bacillati</taxon>
        <taxon>Bacillota</taxon>
        <taxon>Clostridia</taxon>
        <taxon>Eubacteriales</taxon>
        <taxon>Desulfitobacteriaceae</taxon>
        <taxon>Desulfitobacterium</taxon>
    </lineage>
</organism>